<feature type="transmembrane region" description="Helical" evidence="7">
    <location>
        <begin position="68"/>
        <end position="87"/>
    </location>
</feature>
<evidence type="ECO:0000313" key="10">
    <source>
        <dbReference type="EMBL" id="KRM33414.1"/>
    </source>
</evidence>
<evidence type="ECO:0000313" key="11">
    <source>
        <dbReference type="Proteomes" id="UP000051236"/>
    </source>
</evidence>
<dbReference type="EMBL" id="AZGA01000052">
    <property type="protein sequence ID" value="KRM33414.1"/>
    <property type="molecule type" value="Genomic_DNA"/>
</dbReference>
<keyword evidence="3" id="KW-0813">Transport</keyword>
<feature type="transmembrane region" description="Helical" evidence="7">
    <location>
        <begin position="99"/>
        <end position="124"/>
    </location>
</feature>
<dbReference type="InterPro" id="IPR002524">
    <property type="entry name" value="Cation_efflux"/>
</dbReference>
<dbReference type="Pfam" id="PF16916">
    <property type="entry name" value="ZT_dimer"/>
    <property type="match status" value="1"/>
</dbReference>
<keyword evidence="5 7" id="KW-1133">Transmembrane helix</keyword>
<evidence type="ECO:0000256" key="5">
    <source>
        <dbReference type="ARBA" id="ARBA00022989"/>
    </source>
</evidence>
<dbReference type="GO" id="GO:0008324">
    <property type="term" value="F:monoatomic cation transmembrane transporter activity"/>
    <property type="evidence" value="ECO:0007669"/>
    <property type="project" value="InterPro"/>
</dbReference>
<dbReference type="InterPro" id="IPR027470">
    <property type="entry name" value="Cation_efflux_CTD"/>
</dbReference>
<keyword evidence="6 7" id="KW-0472">Membrane</keyword>
<dbReference type="PANTHER" id="PTHR43840:SF50">
    <property type="entry name" value="MANGANESE EFFLUX SYSTEM PROTEIN MNES"/>
    <property type="match status" value="1"/>
</dbReference>
<dbReference type="GO" id="GO:0016020">
    <property type="term" value="C:membrane"/>
    <property type="evidence" value="ECO:0007669"/>
    <property type="project" value="UniProtKB-SubCell"/>
</dbReference>
<protein>
    <submittedName>
        <fullName evidence="10">Cation efflux family protein</fullName>
    </submittedName>
</protein>
<dbReference type="InterPro" id="IPR050291">
    <property type="entry name" value="CDF_Transporter"/>
</dbReference>
<evidence type="ECO:0000256" key="7">
    <source>
        <dbReference type="SAM" id="Phobius"/>
    </source>
</evidence>
<feature type="transmembrane region" description="Helical" evidence="7">
    <location>
        <begin position="185"/>
        <end position="203"/>
    </location>
</feature>
<dbReference type="PANTHER" id="PTHR43840">
    <property type="entry name" value="MITOCHONDRIAL METAL TRANSPORTER 1-RELATED"/>
    <property type="match status" value="1"/>
</dbReference>
<feature type="transmembrane region" description="Helical" evidence="7">
    <location>
        <begin position="209"/>
        <end position="227"/>
    </location>
</feature>
<dbReference type="InterPro" id="IPR036837">
    <property type="entry name" value="Cation_efflux_CTD_sf"/>
</dbReference>
<dbReference type="Gene3D" id="1.20.1510.10">
    <property type="entry name" value="Cation efflux protein transmembrane domain"/>
    <property type="match status" value="1"/>
</dbReference>
<comment type="similarity">
    <text evidence="2">Belongs to the cation diffusion facilitator (CDF) transporter (TC 2.A.4) family.</text>
</comment>
<dbReference type="NCBIfam" id="TIGR01297">
    <property type="entry name" value="CDF"/>
    <property type="match status" value="1"/>
</dbReference>
<dbReference type="SUPFAM" id="SSF161111">
    <property type="entry name" value="Cation efflux protein transmembrane domain-like"/>
    <property type="match status" value="1"/>
</dbReference>
<comment type="caution">
    <text evidence="10">The sequence shown here is derived from an EMBL/GenBank/DDBJ whole genome shotgun (WGS) entry which is preliminary data.</text>
</comment>
<organism evidence="10 11">
    <name type="scientific">Agrilactobacillus composti DSM 18527 = JCM 14202</name>
    <dbReference type="NCBI Taxonomy" id="1423734"/>
    <lineage>
        <taxon>Bacteria</taxon>
        <taxon>Bacillati</taxon>
        <taxon>Bacillota</taxon>
        <taxon>Bacilli</taxon>
        <taxon>Lactobacillales</taxon>
        <taxon>Lactobacillaceae</taxon>
        <taxon>Agrilactobacillus</taxon>
    </lineage>
</organism>
<dbReference type="InterPro" id="IPR027469">
    <property type="entry name" value="Cation_efflux_TMD_sf"/>
</dbReference>
<sequence length="332" mass="36171">MKGMMKMFLNNNNPIGISQEITANSRKKVKQARILLILNLVVYTGISLAEMIVGHADHTTALIADGQNNLTGIISVLSLIVGLTFAIKPSDSYHLEGHWQFENLAVFLSGLIMFLVGLVCIWNGSTKIMTLVLGEQTIALKGTAAIMAAISALVMVTLSLVNQLISRKLHSAALNASARDFLSDALTSTGTMIAIAVAAIFRINWIDPLAAIILGGFIVYNGCRILSASAEKLSDGFSTIIRTKIIRSINSMSDVQAITFVNCRYSGSNIIVEAEIVLSDLLSLQQAYGICQRIQKELEMQYPILYCCIQVKPSKKSMVAIEQPAKILFNRF</sequence>
<proteinExistence type="inferred from homology"/>
<accession>X0QQ41</accession>
<reference evidence="10 11" key="1">
    <citation type="journal article" date="2015" name="Genome Announc.">
        <title>Expanding the biotechnology potential of lactobacilli through comparative genomics of 213 strains and associated genera.</title>
        <authorList>
            <person name="Sun Z."/>
            <person name="Harris H.M."/>
            <person name="McCann A."/>
            <person name="Guo C."/>
            <person name="Argimon S."/>
            <person name="Zhang W."/>
            <person name="Yang X."/>
            <person name="Jeffery I.B."/>
            <person name="Cooney J.C."/>
            <person name="Kagawa T.F."/>
            <person name="Liu W."/>
            <person name="Song Y."/>
            <person name="Salvetti E."/>
            <person name="Wrobel A."/>
            <person name="Rasinkangas P."/>
            <person name="Parkhill J."/>
            <person name="Rea M.C."/>
            <person name="O'Sullivan O."/>
            <person name="Ritari J."/>
            <person name="Douillard F.P."/>
            <person name="Paul Ross R."/>
            <person name="Yang R."/>
            <person name="Briner A.E."/>
            <person name="Felis G.E."/>
            <person name="de Vos W.M."/>
            <person name="Barrangou R."/>
            <person name="Klaenhammer T.R."/>
            <person name="Caufield P.W."/>
            <person name="Cui Y."/>
            <person name="Zhang H."/>
            <person name="O'Toole P.W."/>
        </authorList>
    </citation>
    <scope>NUCLEOTIDE SEQUENCE [LARGE SCALE GENOMIC DNA]</scope>
    <source>
        <strain evidence="10 11">DSM 18527</strain>
    </source>
</reference>
<evidence type="ECO:0000259" key="9">
    <source>
        <dbReference type="Pfam" id="PF16916"/>
    </source>
</evidence>
<feature type="transmembrane region" description="Helical" evidence="7">
    <location>
        <begin position="34"/>
        <end position="56"/>
    </location>
</feature>
<dbReference type="Proteomes" id="UP000051236">
    <property type="component" value="Unassembled WGS sequence"/>
</dbReference>
<dbReference type="PATRIC" id="fig|1423734.3.peg.2852"/>
<feature type="domain" description="Cation efflux protein cytoplasmic" evidence="9">
    <location>
        <begin position="242"/>
        <end position="313"/>
    </location>
</feature>
<feature type="domain" description="Cation efflux protein transmembrane" evidence="8">
    <location>
        <begin position="36"/>
        <end position="233"/>
    </location>
</feature>
<gene>
    <name evidence="10" type="ORF">FC83_GL002805</name>
</gene>
<evidence type="ECO:0000256" key="1">
    <source>
        <dbReference type="ARBA" id="ARBA00004141"/>
    </source>
</evidence>
<name>X0QQ41_9LACO</name>
<evidence type="ECO:0000256" key="4">
    <source>
        <dbReference type="ARBA" id="ARBA00022692"/>
    </source>
</evidence>
<evidence type="ECO:0000256" key="3">
    <source>
        <dbReference type="ARBA" id="ARBA00022448"/>
    </source>
</evidence>
<dbReference type="SUPFAM" id="SSF160240">
    <property type="entry name" value="Cation efflux protein cytoplasmic domain-like"/>
    <property type="match status" value="1"/>
</dbReference>
<keyword evidence="11" id="KW-1185">Reference proteome</keyword>
<evidence type="ECO:0000256" key="6">
    <source>
        <dbReference type="ARBA" id="ARBA00023136"/>
    </source>
</evidence>
<evidence type="ECO:0000256" key="2">
    <source>
        <dbReference type="ARBA" id="ARBA00008114"/>
    </source>
</evidence>
<feature type="transmembrane region" description="Helical" evidence="7">
    <location>
        <begin position="144"/>
        <end position="165"/>
    </location>
</feature>
<dbReference type="AlphaFoldDB" id="X0QQ41"/>
<dbReference type="eggNOG" id="COG0053">
    <property type="taxonomic scope" value="Bacteria"/>
</dbReference>
<keyword evidence="4 7" id="KW-0812">Transmembrane</keyword>
<dbReference type="Pfam" id="PF01545">
    <property type="entry name" value="Cation_efflux"/>
    <property type="match status" value="1"/>
</dbReference>
<dbReference type="STRING" id="1423734.FC83_GL002805"/>
<dbReference type="Gene3D" id="3.30.70.1350">
    <property type="entry name" value="Cation efflux protein, cytoplasmic domain"/>
    <property type="match status" value="1"/>
</dbReference>
<comment type="subcellular location">
    <subcellularLocation>
        <location evidence="1">Membrane</location>
        <topology evidence="1">Multi-pass membrane protein</topology>
    </subcellularLocation>
</comment>
<dbReference type="InterPro" id="IPR058533">
    <property type="entry name" value="Cation_efflux_TM"/>
</dbReference>
<evidence type="ECO:0000259" key="8">
    <source>
        <dbReference type="Pfam" id="PF01545"/>
    </source>
</evidence>